<keyword evidence="3 5" id="KW-1133">Transmembrane helix</keyword>
<evidence type="ECO:0000256" key="3">
    <source>
        <dbReference type="ARBA" id="ARBA00022989"/>
    </source>
</evidence>
<reference evidence="7 9" key="1">
    <citation type="submission" date="2018-10" db="EMBL/GenBank/DDBJ databases">
        <title>Co-occurring genomic capacity for anaerobic methane metabolism and dissimilatory sulfite reduction discovered in the Korarchaeota.</title>
        <authorList>
            <person name="Mckay L.J."/>
            <person name="Dlakic M."/>
            <person name="Fields M.W."/>
            <person name="Delmont T.O."/>
            <person name="Eren A.M."/>
            <person name="Jay Z.J."/>
            <person name="Klingelsmith K.B."/>
            <person name="Rusch D.B."/>
            <person name="Inskeep W.P."/>
        </authorList>
    </citation>
    <scope>NUCLEOTIDE SEQUENCE [LARGE SCALE GENOMIC DNA]</scope>
    <source>
        <strain evidence="7 9">MDKW</strain>
    </source>
</reference>
<feature type="domain" description="ABC-2 type transporter transmembrane" evidence="6">
    <location>
        <begin position="48"/>
        <end position="423"/>
    </location>
</feature>
<evidence type="ECO:0000313" key="9">
    <source>
        <dbReference type="Proteomes" id="UP000277582"/>
    </source>
</evidence>
<gene>
    <name evidence="7" type="ORF">D6D85_08595</name>
    <name evidence="8" type="ORF">EF810_04415</name>
</gene>
<keyword evidence="2 5" id="KW-0812">Transmembrane</keyword>
<feature type="transmembrane region" description="Helical" evidence="5">
    <location>
        <begin position="353"/>
        <end position="371"/>
    </location>
</feature>
<dbReference type="AlphaFoldDB" id="A0A3R9PI84"/>
<evidence type="ECO:0000256" key="1">
    <source>
        <dbReference type="ARBA" id="ARBA00004141"/>
    </source>
</evidence>
<feature type="transmembrane region" description="Helical" evidence="5">
    <location>
        <begin position="401"/>
        <end position="421"/>
    </location>
</feature>
<comment type="subcellular location">
    <subcellularLocation>
        <location evidence="1">Membrane</location>
        <topology evidence="1">Multi-pass membrane protein</topology>
    </subcellularLocation>
</comment>
<feature type="transmembrane region" description="Helical" evidence="5">
    <location>
        <begin position="263"/>
        <end position="296"/>
    </location>
</feature>
<dbReference type="PANTHER" id="PTHR43471:SF3">
    <property type="entry name" value="ABC TRANSPORTER PERMEASE PROTEIN NATB"/>
    <property type="match status" value="1"/>
</dbReference>
<sequence>MSMWRLFKGSSGEVKLTRSFGKLGYTIPGRTEVIVMWKELTESIRDRRTMINVFLLPAILMPITMAVPLFMMSPKTSPPSIVIVNLDPMAQDLVKNLTKALAKSVVENKEINISEVMAKGSADLVVFIPRDFSERLSAGKSATLIYYFDPYNMKYSMAISVISNVIESYSRNILYQRLKQINMSLEYVEPIKTEMKEVVPKGITVSPASVFSAMLLPIFIGIIAISGASSFALDMIAGERERKTLEALLSNPVGGFSVLMGKYLAMAMIALLSAVTMILSLGVSLVLMVAFIPFYPSESMNFSLKDMFPGIGYNPMAVVAGIIVAVILSALTGNALITIGASFARSFKEAQQYVGFITMGLIIPIIAIPYMSPSMMGALRFVPVANLIVFSRDIMLNPGDFLPIVESLLLSVAYLVLFMWISSKMFSRETISSS</sequence>
<dbReference type="GO" id="GO:0140359">
    <property type="term" value="F:ABC-type transporter activity"/>
    <property type="evidence" value="ECO:0007669"/>
    <property type="project" value="InterPro"/>
</dbReference>
<keyword evidence="4 5" id="KW-0472">Membrane</keyword>
<evidence type="ECO:0000259" key="6">
    <source>
        <dbReference type="Pfam" id="PF12698"/>
    </source>
</evidence>
<feature type="transmembrane region" description="Helical" evidence="5">
    <location>
        <begin position="53"/>
        <end position="71"/>
    </location>
</feature>
<proteinExistence type="predicted"/>
<feature type="transmembrane region" description="Helical" evidence="5">
    <location>
        <begin position="210"/>
        <end position="233"/>
    </location>
</feature>
<evidence type="ECO:0000256" key="4">
    <source>
        <dbReference type="ARBA" id="ARBA00023136"/>
    </source>
</evidence>
<dbReference type="GO" id="GO:0016020">
    <property type="term" value="C:membrane"/>
    <property type="evidence" value="ECO:0007669"/>
    <property type="project" value="UniProtKB-SubCell"/>
</dbReference>
<name>A0A3R9PI84_9CREN</name>
<comment type="caution">
    <text evidence="7">The sequence shown here is derived from an EMBL/GenBank/DDBJ whole genome shotgun (WGS) entry which is preliminary data.</text>
</comment>
<protein>
    <submittedName>
        <fullName evidence="7">ABC transporter permease</fullName>
    </submittedName>
</protein>
<evidence type="ECO:0000256" key="2">
    <source>
        <dbReference type="ARBA" id="ARBA00022692"/>
    </source>
</evidence>
<dbReference type="Pfam" id="PF12698">
    <property type="entry name" value="ABC2_membrane_3"/>
    <property type="match status" value="1"/>
</dbReference>
<dbReference type="Gene3D" id="3.40.1710.10">
    <property type="entry name" value="abc type-2 transporter like domain"/>
    <property type="match status" value="1"/>
</dbReference>
<accession>A0A3R9PI84</accession>
<dbReference type="Proteomes" id="UP000277582">
    <property type="component" value="Unassembled WGS sequence"/>
</dbReference>
<evidence type="ECO:0000313" key="7">
    <source>
        <dbReference type="EMBL" id="RSN74191.1"/>
    </source>
</evidence>
<feature type="transmembrane region" description="Helical" evidence="5">
    <location>
        <begin position="316"/>
        <end position="341"/>
    </location>
</feature>
<dbReference type="PANTHER" id="PTHR43471">
    <property type="entry name" value="ABC TRANSPORTER PERMEASE"/>
    <property type="match status" value="1"/>
</dbReference>
<keyword evidence="9" id="KW-1185">Reference proteome</keyword>
<reference evidence="8 10" key="2">
    <citation type="journal article" date="2019" name="Nat. Microbiol.">
        <title>Wide diversity of methane and short-chain alkane metabolisms in uncultured archaea.</title>
        <authorList>
            <person name="Borrel G."/>
            <person name="Adam P.S."/>
            <person name="McKay L.J."/>
            <person name="Chen L.X."/>
            <person name="Sierra-Garcia I.N."/>
            <person name="Sieber C.M."/>
            <person name="Letourneur Q."/>
            <person name="Ghozlane A."/>
            <person name="Andersen G.L."/>
            <person name="Li W.J."/>
            <person name="Hallam S.J."/>
            <person name="Muyzer G."/>
            <person name="de Oliveira V.M."/>
            <person name="Inskeep W.P."/>
            <person name="Banfield J.F."/>
            <person name="Gribaldo S."/>
        </authorList>
    </citation>
    <scope>NUCLEOTIDE SEQUENCE [LARGE SCALE GENOMIC DNA]</scope>
    <source>
        <strain evidence="8">NM4</strain>
    </source>
</reference>
<organism evidence="7 9">
    <name type="scientific">Candidatus Methanodesulfokora washburnensis</name>
    <dbReference type="NCBI Taxonomy" id="2478471"/>
    <lineage>
        <taxon>Archaea</taxon>
        <taxon>Thermoproteota</taxon>
        <taxon>Candidatus Korarchaeia</taxon>
        <taxon>Candidatus Korarchaeia incertae sedis</taxon>
        <taxon>Candidatus Methanodesulfokora</taxon>
    </lineage>
</organism>
<dbReference type="EMBL" id="RCOS01000099">
    <property type="protein sequence ID" value="RSN74191.1"/>
    <property type="molecule type" value="Genomic_DNA"/>
</dbReference>
<evidence type="ECO:0000313" key="8">
    <source>
        <dbReference type="EMBL" id="RZN61771.1"/>
    </source>
</evidence>
<dbReference type="Proteomes" id="UP000316217">
    <property type="component" value="Unassembled WGS sequence"/>
</dbReference>
<evidence type="ECO:0000313" key="10">
    <source>
        <dbReference type="Proteomes" id="UP000316217"/>
    </source>
</evidence>
<evidence type="ECO:0000256" key="5">
    <source>
        <dbReference type="SAM" id="Phobius"/>
    </source>
</evidence>
<dbReference type="InterPro" id="IPR013525">
    <property type="entry name" value="ABC2_TM"/>
</dbReference>
<dbReference type="EMBL" id="RXII01000068">
    <property type="protein sequence ID" value="RZN61771.1"/>
    <property type="molecule type" value="Genomic_DNA"/>
</dbReference>